<dbReference type="Gramene" id="C.cajan_22004.t">
    <property type="protein sequence ID" value="C.cajan_22004.t.cds1"/>
    <property type="gene ID" value="C.cajan_22004"/>
</dbReference>
<dbReference type="AlphaFoldDB" id="A0A151TPU1"/>
<dbReference type="PANTHER" id="PTHR46481">
    <property type="entry name" value="ZINC FINGER BED DOMAIN-CONTAINING PROTEIN 4"/>
    <property type="match status" value="1"/>
</dbReference>
<comment type="subcellular location">
    <subcellularLocation>
        <location evidence="1">Nucleus</location>
    </subcellularLocation>
</comment>
<gene>
    <name evidence="6" type="ORF">KK1_022656</name>
</gene>
<dbReference type="STRING" id="3821.A0A151TPU1"/>
<evidence type="ECO:0000313" key="7">
    <source>
        <dbReference type="Proteomes" id="UP000075243"/>
    </source>
</evidence>
<organism evidence="6 7">
    <name type="scientific">Cajanus cajan</name>
    <name type="common">Pigeon pea</name>
    <name type="synonym">Cajanus indicus</name>
    <dbReference type="NCBI Taxonomy" id="3821"/>
    <lineage>
        <taxon>Eukaryota</taxon>
        <taxon>Viridiplantae</taxon>
        <taxon>Streptophyta</taxon>
        <taxon>Embryophyta</taxon>
        <taxon>Tracheophyta</taxon>
        <taxon>Spermatophyta</taxon>
        <taxon>Magnoliopsida</taxon>
        <taxon>eudicotyledons</taxon>
        <taxon>Gunneridae</taxon>
        <taxon>Pentapetalae</taxon>
        <taxon>rosids</taxon>
        <taxon>fabids</taxon>
        <taxon>Fabales</taxon>
        <taxon>Fabaceae</taxon>
        <taxon>Papilionoideae</taxon>
        <taxon>50 kb inversion clade</taxon>
        <taxon>NPAAA clade</taxon>
        <taxon>indigoferoid/millettioid clade</taxon>
        <taxon>Phaseoleae</taxon>
        <taxon>Cajanus</taxon>
    </lineage>
</organism>
<protein>
    <submittedName>
        <fullName evidence="6">AC transposase</fullName>
    </submittedName>
</protein>
<evidence type="ECO:0000256" key="2">
    <source>
        <dbReference type="ARBA" id="ARBA00022723"/>
    </source>
</evidence>
<dbReference type="EMBL" id="CM003606">
    <property type="protein sequence ID" value="KYP69006.1"/>
    <property type="molecule type" value="Genomic_DNA"/>
</dbReference>
<keyword evidence="3" id="KW-0863">Zinc-finger</keyword>
<keyword evidence="5" id="KW-0539">Nucleus</keyword>
<keyword evidence="7" id="KW-1185">Reference proteome</keyword>
<sequence>LSQHCQSMCLTIDSWAFCQNIIYMCKISHFVNNNWTLHKKILNFFNVKGHTGEVKAKKVAQCLSNWGLAHVLSVTVDNASSNHYGIENLKMRLRS</sequence>
<name>A0A151TPU1_CAJCA</name>
<keyword evidence="4" id="KW-0862">Zinc</keyword>
<evidence type="ECO:0000256" key="4">
    <source>
        <dbReference type="ARBA" id="ARBA00022833"/>
    </source>
</evidence>
<dbReference type="InterPro" id="IPR052035">
    <property type="entry name" value="ZnF_BED_domain_contain"/>
</dbReference>
<keyword evidence="2" id="KW-0479">Metal-binding</keyword>
<proteinExistence type="predicted"/>
<dbReference type="GO" id="GO:0008270">
    <property type="term" value="F:zinc ion binding"/>
    <property type="evidence" value="ECO:0007669"/>
    <property type="project" value="UniProtKB-KW"/>
</dbReference>
<dbReference type="Proteomes" id="UP000075243">
    <property type="component" value="Chromosome 4"/>
</dbReference>
<evidence type="ECO:0000256" key="5">
    <source>
        <dbReference type="ARBA" id="ARBA00023242"/>
    </source>
</evidence>
<accession>A0A151TPU1</accession>
<evidence type="ECO:0000256" key="3">
    <source>
        <dbReference type="ARBA" id="ARBA00022771"/>
    </source>
</evidence>
<evidence type="ECO:0000313" key="6">
    <source>
        <dbReference type="EMBL" id="KYP69006.1"/>
    </source>
</evidence>
<dbReference type="GO" id="GO:0005634">
    <property type="term" value="C:nucleus"/>
    <property type="evidence" value="ECO:0007669"/>
    <property type="project" value="UniProtKB-SubCell"/>
</dbReference>
<reference evidence="6 7" key="1">
    <citation type="journal article" date="2012" name="Nat. Biotechnol.">
        <title>Draft genome sequence of pigeonpea (Cajanus cajan), an orphan legume crop of resource-poor farmers.</title>
        <authorList>
            <person name="Varshney R.K."/>
            <person name="Chen W."/>
            <person name="Li Y."/>
            <person name="Bharti A.K."/>
            <person name="Saxena R.K."/>
            <person name="Schlueter J.A."/>
            <person name="Donoghue M.T."/>
            <person name="Azam S."/>
            <person name="Fan G."/>
            <person name="Whaley A.M."/>
            <person name="Farmer A.D."/>
            <person name="Sheridan J."/>
            <person name="Iwata A."/>
            <person name="Tuteja R."/>
            <person name="Penmetsa R.V."/>
            <person name="Wu W."/>
            <person name="Upadhyaya H.D."/>
            <person name="Yang S.P."/>
            <person name="Shah T."/>
            <person name="Saxena K.B."/>
            <person name="Michael T."/>
            <person name="McCombie W.R."/>
            <person name="Yang B."/>
            <person name="Zhang G."/>
            <person name="Yang H."/>
            <person name="Wang J."/>
            <person name="Spillane C."/>
            <person name="Cook D.R."/>
            <person name="May G.D."/>
            <person name="Xu X."/>
            <person name="Jackson S.A."/>
        </authorList>
    </citation>
    <scope>NUCLEOTIDE SEQUENCE [LARGE SCALE GENOMIC DNA]</scope>
    <source>
        <strain evidence="7">cv. Asha</strain>
    </source>
</reference>
<evidence type="ECO:0000256" key="1">
    <source>
        <dbReference type="ARBA" id="ARBA00004123"/>
    </source>
</evidence>
<dbReference type="PANTHER" id="PTHR46481:SF10">
    <property type="entry name" value="ZINC FINGER BED DOMAIN-CONTAINING PROTEIN 39"/>
    <property type="match status" value="1"/>
</dbReference>
<feature type="non-terminal residue" evidence="6">
    <location>
        <position position="1"/>
    </location>
</feature>